<dbReference type="RefSeq" id="WP_036740623.1">
    <property type="nucleotide sequence ID" value="NZ_FOJO01000007.1"/>
</dbReference>
<dbReference type="InterPro" id="IPR023193">
    <property type="entry name" value="EPSP_synthase_CS"/>
</dbReference>
<feature type="binding site" evidence="8">
    <location>
        <position position="176"/>
    </location>
    <ligand>
        <name>3-phosphoshikimate</name>
        <dbReference type="ChEBI" id="CHEBI:145989"/>
    </ligand>
</feature>
<dbReference type="InterPro" id="IPR006264">
    <property type="entry name" value="EPSP_synthase"/>
</dbReference>
<evidence type="ECO:0000256" key="4">
    <source>
        <dbReference type="ARBA" id="ARBA00022605"/>
    </source>
</evidence>
<dbReference type="PROSITE" id="PS00885">
    <property type="entry name" value="EPSP_SYNTHASE_2"/>
    <property type="match status" value="1"/>
</dbReference>
<feature type="binding site" evidence="8">
    <location>
        <position position="29"/>
    </location>
    <ligand>
        <name>3-phosphoshikimate</name>
        <dbReference type="ChEBI" id="CHEBI:145989"/>
    </ligand>
</feature>
<feature type="binding site" evidence="8">
    <location>
        <position position="400"/>
    </location>
    <ligand>
        <name>phosphoenolpyruvate</name>
        <dbReference type="ChEBI" id="CHEBI:58702"/>
    </ligand>
</feature>
<dbReference type="EMBL" id="FOJO01000007">
    <property type="protein sequence ID" value="SFA50008.1"/>
    <property type="molecule type" value="Genomic_DNA"/>
</dbReference>
<keyword evidence="6 8" id="KW-0057">Aromatic amino acid biosynthesis</keyword>
<feature type="binding site" evidence="8">
    <location>
        <position position="176"/>
    </location>
    <ligand>
        <name>phosphoenolpyruvate</name>
        <dbReference type="ChEBI" id="CHEBI:58702"/>
    </ligand>
</feature>
<comment type="subunit">
    <text evidence="8">Monomer.</text>
</comment>
<dbReference type="GO" id="GO:0003866">
    <property type="term" value="F:3-phosphoshikimate 1-carboxyvinyltransferase activity"/>
    <property type="evidence" value="ECO:0007669"/>
    <property type="project" value="UniProtKB-UniRule"/>
</dbReference>
<dbReference type="SUPFAM" id="SSF55205">
    <property type="entry name" value="EPT/RTPC-like"/>
    <property type="match status" value="1"/>
</dbReference>
<dbReference type="UniPathway" id="UPA00053">
    <property type="reaction ID" value="UER00089"/>
</dbReference>
<feature type="binding site" evidence="8">
    <location>
        <position position="357"/>
    </location>
    <ligand>
        <name>phosphoenolpyruvate</name>
        <dbReference type="ChEBI" id="CHEBI:58702"/>
    </ligand>
</feature>
<dbReference type="PROSITE" id="PS00104">
    <property type="entry name" value="EPSP_SYNTHASE_1"/>
    <property type="match status" value="1"/>
</dbReference>
<dbReference type="Gene3D" id="3.65.10.10">
    <property type="entry name" value="Enolpyruvate transferase domain"/>
    <property type="match status" value="2"/>
</dbReference>
<comment type="caution">
    <text evidence="8">Lacks conserved residue(s) required for the propagation of feature annotation.</text>
</comment>
<evidence type="ECO:0000256" key="3">
    <source>
        <dbReference type="ARBA" id="ARBA00022490"/>
    </source>
</evidence>
<feature type="active site" description="Proton acceptor" evidence="8">
    <location>
        <position position="326"/>
    </location>
</feature>
<feature type="binding site" evidence="8">
    <location>
        <position position="33"/>
    </location>
    <ligand>
        <name>3-phosphoshikimate</name>
        <dbReference type="ChEBI" id="CHEBI:145989"/>
    </ligand>
</feature>
<dbReference type="GO" id="GO:0009073">
    <property type="term" value="P:aromatic amino acid family biosynthetic process"/>
    <property type="evidence" value="ECO:0007669"/>
    <property type="project" value="UniProtKB-KW"/>
</dbReference>
<evidence type="ECO:0000256" key="7">
    <source>
        <dbReference type="ARBA" id="ARBA00044633"/>
    </source>
</evidence>
<dbReference type="GO" id="GO:0008652">
    <property type="term" value="P:amino acid biosynthetic process"/>
    <property type="evidence" value="ECO:0007669"/>
    <property type="project" value="UniProtKB-KW"/>
</dbReference>
<dbReference type="GO" id="GO:0009423">
    <property type="term" value="P:chorismate biosynthetic process"/>
    <property type="evidence" value="ECO:0007669"/>
    <property type="project" value="UniProtKB-UniRule"/>
</dbReference>
<evidence type="ECO:0000256" key="1">
    <source>
        <dbReference type="ARBA" id="ARBA00004811"/>
    </source>
</evidence>
<feature type="binding site" evidence="8">
    <location>
        <position position="101"/>
    </location>
    <ligand>
        <name>phosphoenolpyruvate</name>
        <dbReference type="ChEBI" id="CHEBI:58702"/>
    </ligand>
</feature>
<dbReference type="OrthoDB" id="9809920at2"/>
<comment type="catalytic activity">
    <reaction evidence="7">
        <text>3-phosphoshikimate + phosphoenolpyruvate = 5-O-(1-carboxyvinyl)-3-phosphoshikimate + phosphate</text>
        <dbReference type="Rhea" id="RHEA:21256"/>
        <dbReference type="ChEBI" id="CHEBI:43474"/>
        <dbReference type="ChEBI" id="CHEBI:57701"/>
        <dbReference type="ChEBI" id="CHEBI:58702"/>
        <dbReference type="ChEBI" id="CHEBI:145989"/>
        <dbReference type="EC" id="2.5.1.19"/>
    </reaction>
    <physiologicalReaction direction="left-to-right" evidence="7">
        <dbReference type="Rhea" id="RHEA:21257"/>
    </physiologicalReaction>
</comment>
<dbReference type="InterPro" id="IPR036968">
    <property type="entry name" value="Enolpyruvate_Tfrase_sf"/>
</dbReference>
<dbReference type="PIRSF" id="PIRSF000505">
    <property type="entry name" value="EPSPS"/>
    <property type="match status" value="1"/>
</dbReference>
<dbReference type="STRING" id="376733.SAMN04487972_10763"/>
<dbReference type="CDD" id="cd01556">
    <property type="entry name" value="EPSP_synthase"/>
    <property type="match status" value="1"/>
</dbReference>
<dbReference type="Pfam" id="PF00275">
    <property type="entry name" value="EPSP_synthase"/>
    <property type="match status" value="1"/>
</dbReference>
<feature type="binding site" evidence="8">
    <location>
        <position position="28"/>
    </location>
    <ligand>
        <name>3-phosphoshikimate</name>
        <dbReference type="ChEBI" id="CHEBI:145989"/>
    </ligand>
</feature>
<keyword evidence="4 8" id="KW-0028">Amino-acid biosynthesis</keyword>
<dbReference type="PANTHER" id="PTHR21090">
    <property type="entry name" value="AROM/DEHYDROQUINATE SYNTHASE"/>
    <property type="match status" value="1"/>
</dbReference>
<protein>
    <recommendedName>
        <fullName evidence="8">3-phosphoshikimate 1-carboxyvinyltransferase</fullName>
        <ecNumber evidence="8">2.5.1.19</ecNumber>
    </recommendedName>
    <alternativeName>
        <fullName evidence="8">5-enolpyruvylshikimate-3-phosphate synthase</fullName>
        <shortName evidence="8">EPSP synthase</shortName>
        <shortName evidence="8">EPSPS</shortName>
    </alternativeName>
</protein>
<feature type="binding site" evidence="8">
    <location>
        <position position="174"/>
    </location>
    <ligand>
        <name>3-phosphoshikimate</name>
        <dbReference type="ChEBI" id="CHEBI:145989"/>
    </ligand>
</feature>
<gene>
    <name evidence="8" type="primary">aroA</name>
    <name evidence="11" type="ORF">IT41_09660</name>
    <name evidence="12" type="ORF">SAMN04487972_10763</name>
</gene>
<dbReference type="AlphaFoldDB" id="A0A099F2G7"/>
<keyword evidence="3 8" id="KW-0963">Cytoplasm</keyword>
<comment type="similarity">
    <text evidence="2 8">Belongs to the EPSP synthase family.</text>
</comment>
<accession>A0A099F2G7</accession>
<dbReference type="NCBIfam" id="TIGR01356">
    <property type="entry name" value="aroA"/>
    <property type="match status" value="1"/>
</dbReference>
<feature type="domain" description="Enolpyruvate transferase" evidence="10">
    <location>
        <begin position="15"/>
        <end position="433"/>
    </location>
</feature>
<reference evidence="11 13" key="2">
    <citation type="submission" date="2014-10" db="EMBL/GenBank/DDBJ databases">
        <title>Paracoccus sanguinis sp. nov., isolated from clinical specimens of New York State patients.</title>
        <authorList>
            <person name="Mingle L.A."/>
            <person name="Cole J.A."/>
            <person name="Lapierre P."/>
            <person name="Musser K.A."/>
        </authorList>
    </citation>
    <scope>NUCLEOTIDE SEQUENCE [LARGE SCALE GENOMIC DNA]</scope>
    <source>
        <strain evidence="11 13">JCM 14014</strain>
    </source>
</reference>
<feature type="region of interest" description="Disordered" evidence="9">
    <location>
        <begin position="1"/>
        <end position="25"/>
    </location>
</feature>
<dbReference type="Proteomes" id="UP000029846">
    <property type="component" value="Unassembled WGS sequence"/>
</dbReference>
<dbReference type="InterPro" id="IPR013792">
    <property type="entry name" value="RNA3'P_cycl/enolpyr_Trfase_a/b"/>
</dbReference>
<evidence type="ECO:0000313" key="11">
    <source>
        <dbReference type="EMBL" id="KGJ04614.1"/>
    </source>
</evidence>
<feature type="binding site" evidence="8">
    <location>
        <position position="28"/>
    </location>
    <ligand>
        <name>phosphoenolpyruvate</name>
        <dbReference type="ChEBI" id="CHEBI:58702"/>
    </ligand>
</feature>
<dbReference type="eggNOG" id="COG0128">
    <property type="taxonomic scope" value="Bacteria"/>
</dbReference>
<keyword evidence="13" id="KW-1185">Reference proteome</keyword>
<keyword evidence="5 8" id="KW-0808">Transferase</keyword>
<comment type="subcellular location">
    <subcellularLocation>
        <location evidence="8">Cytoplasm</location>
    </subcellularLocation>
</comment>
<evidence type="ECO:0000256" key="2">
    <source>
        <dbReference type="ARBA" id="ARBA00009948"/>
    </source>
</evidence>
<comment type="pathway">
    <text evidence="1 8">Metabolic intermediate biosynthesis; chorismate biosynthesis; chorismate from D-erythrose 4-phosphate and phosphoenolpyruvate: step 6/7.</text>
</comment>
<reference evidence="12 14" key="3">
    <citation type="submission" date="2016-10" db="EMBL/GenBank/DDBJ databases">
        <authorList>
            <person name="de Groot N.N."/>
        </authorList>
    </citation>
    <scope>NUCLEOTIDE SEQUENCE [LARGE SCALE GENOMIC DNA]</scope>
    <source>
        <strain evidence="12 14">CGMCC 1.6117</strain>
    </source>
</reference>
<evidence type="ECO:0000256" key="6">
    <source>
        <dbReference type="ARBA" id="ARBA00023141"/>
    </source>
</evidence>
<feature type="binding site" evidence="8">
    <location>
        <position position="326"/>
    </location>
    <ligand>
        <name>3-phosphoshikimate</name>
        <dbReference type="ChEBI" id="CHEBI:145989"/>
    </ligand>
</feature>
<name>A0A099F2G7_9RHOB</name>
<feature type="binding site" evidence="8">
    <location>
        <position position="129"/>
    </location>
    <ligand>
        <name>phosphoenolpyruvate</name>
        <dbReference type="ChEBI" id="CHEBI:58702"/>
    </ligand>
</feature>
<dbReference type="EMBL" id="JRKN01000010">
    <property type="protein sequence ID" value="KGJ04614.1"/>
    <property type="molecule type" value="Genomic_DNA"/>
</dbReference>
<dbReference type="PANTHER" id="PTHR21090:SF5">
    <property type="entry name" value="PENTAFUNCTIONAL AROM POLYPEPTIDE"/>
    <property type="match status" value="1"/>
</dbReference>
<feature type="binding site" evidence="8">
    <location>
        <position position="353"/>
    </location>
    <ligand>
        <name>3-phosphoshikimate</name>
        <dbReference type="ChEBI" id="CHEBI:145989"/>
    </ligand>
</feature>
<comment type="function">
    <text evidence="8">Catalyzes the transfer of the enolpyruvyl moiety of phosphoenolpyruvate (PEP) to the 5-hydroxyl of shikimate-3-phosphate (S3P) to produce enolpyruvyl shikimate-3-phosphate and inorganic phosphate.</text>
</comment>
<dbReference type="HAMAP" id="MF_00210">
    <property type="entry name" value="EPSP_synth"/>
    <property type="match status" value="1"/>
</dbReference>
<evidence type="ECO:0000259" key="10">
    <source>
        <dbReference type="Pfam" id="PF00275"/>
    </source>
</evidence>
<dbReference type="FunFam" id="3.65.10.10:FF:000005">
    <property type="entry name" value="3-phosphoshikimate 1-carboxyvinyltransferase"/>
    <property type="match status" value="1"/>
</dbReference>
<dbReference type="Proteomes" id="UP000182312">
    <property type="component" value="Unassembled WGS sequence"/>
</dbReference>
<dbReference type="InterPro" id="IPR001986">
    <property type="entry name" value="Enolpyruvate_Tfrase_dom"/>
</dbReference>
<evidence type="ECO:0000313" key="12">
    <source>
        <dbReference type="EMBL" id="SFA50008.1"/>
    </source>
</evidence>
<evidence type="ECO:0000256" key="8">
    <source>
        <dbReference type="HAMAP-Rule" id="MF_00210"/>
    </source>
</evidence>
<reference evidence="11 13" key="1">
    <citation type="submission" date="2014-09" db="EMBL/GenBank/DDBJ databases">
        <authorList>
            <person name="McGinnis J.M."/>
            <person name="Wolfgang W.J."/>
        </authorList>
    </citation>
    <scope>NUCLEOTIDE SEQUENCE [LARGE SCALE GENOMIC DNA]</scope>
    <source>
        <strain evidence="11 13">JCM 14014</strain>
    </source>
</reference>
<dbReference type="GO" id="GO:0005737">
    <property type="term" value="C:cytoplasm"/>
    <property type="evidence" value="ECO:0007669"/>
    <property type="project" value="UniProtKB-SubCell"/>
</dbReference>
<evidence type="ECO:0000256" key="5">
    <source>
        <dbReference type="ARBA" id="ARBA00022679"/>
    </source>
</evidence>
<dbReference type="EC" id="2.5.1.19" evidence="8"/>
<proteinExistence type="inferred from homology"/>
<evidence type="ECO:0000256" key="9">
    <source>
        <dbReference type="SAM" id="MobiDB-lite"/>
    </source>
</evidence>
<evidence type="ECO:0000313" key="14">
    <source>
        <dbReference type="Proteomes" id="UP000182312"/>
    </source>
</evidence>
<evidence type="ECO:0000313" key="13">
    <source>
        <dbReference type="Proteomes" id="UP000029846"/>
    </source>
</evidence>
<sequence length="443" mass="46194">MSHSAEPLPMSARRSGPLTGEARVPGDKSISHRALILGALSVGETRITGLLEGQDVLDTAAAMRAFGASVERLAEGEWRVNGVGIGGFAEPEGVIDCGNSGTGVRLIMGAMATTPITATFTGDASLSRRPMGRITDPLEMFGCEVTAREGKRLPVTIRGAADPVPLRYRTPVASAQIKSAVLLAGLNAPGETVVIEAEPTRDHTERMLAGFGAKIVTETTDEGHVITLKGRPNLRPQPIAVPRDPSSAAFPVAAALIVPGSEIRVPGVSRNPTRDGLYVTLLEMGADIRFENERVEGGEPVADLVVRHGPLKGVTVPPGRAASMIDEFPILSVIAAFAEGTTVMQGVHELRVKESDRIEAMAVGLRANGASVEDSEDTMIVHGTGGLKGGATAQSHLDHRIAMSFLVAGLASEQPIGVDDAGPIATSFPDFLPLMRGLGAEIG</sequence>
<organism evidence="11 13">
    <name type="scientific">Paracoccus halophilus</name>
    <dbReference type="NCBI Taxonomy" id="376733"/>
    <lineage>
        <taxon>Bacteria</taxon>
        <taxon>Pseudomonadati</taxon>
        <taxon>Pseudomonadota</taxon>
        <taxon>Alphaproteobacteria</taxon>
        <taxon>Rhodobacterales</taxon>
        <taxon>Paracoccaceae</taxon>
        <taxon>Paracoccus</taxon>
    </lineage>
</organism>